<evidence type="ECO:0000256" key="7">
    <source>
        <dbReference type="RuleBase" id="RU367016"/>
    </source>
</evidence>
<proteinExistence type="inferred from homology"/>
<feature type="transmembrane region" description="Helical" evidence="7">
    <location>
        <begin position="52"/>
        <end position="73"/>
    </location>
</feature>
<comment type="similarity">
    <text evidence="2 7">Belongs to the DedA family.</text>
</comment>
<feature type="transmembrane region" description="Helical" evidence="7">
    <location>
        <begin position="136"/>
        <end position="157"/>
    </location>
</feature>
<dbReference type="EMBL" id="QGHC01000012">
    <property type="protein sequence ID" value="PWK83872.1"/>
    <property type="molecule type" value="Genomic_DNA"/>
</dbReference>
<dbReference type="InterPro" id="IPR032816">
    <property type="entry name" value="VTT_dom"/>
</dbReference>
<gene>
    <name evidence="9" type="ORF">C7456_11219</name>
</gene>
<dbReference type="InterPro" id="IPR032818">
    <property type="entry name" value="DedA-like"/>
</dbReference>
<keyword evidence="3 7" id="KW-1003">Cell membrane</keyword>
<sequence length="209" mass="23372">MELLERLITIFAENGYVAVFVALLLCGAGAPLPEDVTLVAGGVITGLGYGNVHAMVGVTLAGVLIGDAGMFLLGHHYGARILKWRLIAWLLPPARYARVQHQFEHYGNRLMFVARFLPGMRTAVYITAGATHRVSFLRFFLLDGLAALISVPLWVYLGYFGANRHEWLVMWVRRGQSSLWVLGGLAVLIVLALWWRHRRRRACREAGFD</sequence>
<dbReference type="Proteomes" id="UP000245812">
    <property type="component" value="Unassembled WGS sequence"/>
</dbReference>
<keyword evidence="6 7" id="KW-0472">Membrane</keyword>
<feature type="domain" description="VTT" evidence="8">
    <location>
        <begin position="32"/>
        <end position="159"/>
    </location>
</feature>
<evidence type="ECO:0000256" key="3">
    <source>
        <dbReference type="ARBA" id="ARBA00022475"/>
    </source>
</evidence>
<protein>
    <submittedName>
        <fullName evidence="9">Membrane protein DedA with SNARE-associated domain</fullName>
    </submittedName>
</protein>
<evidence type="ECO:0000256" key="2">
    <source>
        <dbReference type="ARBA" id="ARBA00010792"/>
    </source>
</evidence>
<dbReference type="AlphaFoldDB" id="A0A316HVC5"/>
<organism evidence="9 10">
    <name type="scientific">Fulvimonas soli</name>
    <dbReference type="NCBI Taxonomy" id="155197"/>
    <lineage>
        <taxon>Bacteria</taxon>
        <taxon>Pseudomonadati</taxon>
        <taxon>Pseudomonadota</taxon>
        <taxon>Gammaproteobacteria</taxon>
        <taxon>Lysobacterales</taxon>
        <taxon>Rhodanobacteraceae</taxon>
        <taxon>Fulvimonas</taxon>
    </lineage>
</organism>
<dbReference type="OrthoDB" id="21108at2"/>
<feature type="transmembrane region" description="Helical" evidence="7">
    <location>
        <begin position="7"/>
        <end position="32"/>
    </location>
</feature>
<keyword evidence="5 7" id="KW-1133">Transmembrane helix</keyword>
<comment type="caution">
    <text evidence="9">The sequence shown here is derived from an EMBL/GenBank/DDBJ whole genome shotgun (WGS) entry which is preliminary data.</text>
</comment>
<feature type="transmembrane region" description="Helical" evidence="7">
    <location>
        <begin position="177"/>
        <end position="195"/>
    </location>
</feature>
<evidence type="ECO:0000256" key="1">
    <source>
        <dbReference type="ARBA" id="ARBA00004651"/>
    </source>
</evidence>
<evidence type="ECO:0000256" key="6">
    <source>
        <dbReference type="ARBA" id="ARBA00023136"/>
    </source>
</evidence>
<evidence type="ECO:0000256" key="5">
    <source>
        <dbReference type="ARBA" id="ARBA00022989"/>
    </source>
</evidence>
<dbReference type="PANTHER" id="PTHR30353:SF15">
    <property type="entry name" value="INNER MEMBRANE PROTEIN YABI"/>
    <property type="match status" value="1"/>
</dbReference>
<reference evidence="9 10" key="1">
    <citation type="submission" date="2018-05" db="EMBL/GenBank/DDBJ databases">
        <title>Genomic Encyclopedia of Type Strains, Phase IV (KMG-IV): sequencing the most valuable type-strain genomes for metagenomic binning, comparative biology and taxonomic classification.</title>
        <authorList>
            <person name="Goeker M."/>
        </authorList>
    </citation>
    <scope>NUCLEOTIDE SEQUENCE [LARGE SCALE GENOMIC DNA]</scope>
    <source>
        <strain evidence="9 10">DSM 14263</strain>
    </source>
</reference>
<keyword evidence="10" id="KW-1185">Reference proteome</keyword>
<dbReference type="RefSeq" id="WP_109724427.1">
    <property type="nucleotide sequence ID" value="NZ_MSZV01000130.1"/>
</dbReference>
<evidence type="ECO:0000259" key="8">
    <source>
        <dbReference type="Pfam" id="PF09335"/>
    </source>
</evidence>
<accession>A0A316HVC5</accession>
<evidence type="ECO:0000313" key="10">
    <source>
        <dbReference type="Proteomes" id="UP000245812"/>
    </source>
</evidence>
<dbReference type="GO" id="GO:0005886">
    <property type="term" value="C:plasma membrane"/>
    <property type="evidence" value="ECO:0007669"/>
    <property type="project" value="UniProtKB-SubCell"/>
</dbReference>
<evidence type="ECO:0000256" key="4">
    <source>
        <dbReference type="ARBA" id="ARBA00022692"/>
    </source>
</evidence>
<evidence type="ECO:0000313" key="9">
    <source>
        <dbReference type="EMBL" id="PWK83872.1"/>
    </source>
</evidence>
<dbReference type="PANTHER" id="PTHR30353">
    <property type="entry name" value="INNER MEMBRANE PROTEIN DEDA-RELATED"/>
    <property type="match status" value="1"/>
</dbReference>
<comment type="subcellular location">
    <subcellularLocation>
        <location evidence="1 7">Cell membrane</location>
        <topology evidence="1 7">Multi-pass membrane protein</topology>
    </subcellularLocation>
</comment>
<dbReference type="Pfam" id="PF09335">
    <property type="entry name" value="VTT_dom"/>
    <property type="match status" value="1"/>
</dbReference>
<name>A0A316HVC5_9GAMM</name>
<keyword evidence="4 7" id="KW-0812">Transmembrane</keyword>